<evidence type="ECO:0000256" key="6">
    <source>
        <dbReference type="ARBA" id="ARBA00023163"/>
    </source>
</evidence>
<organism evidence="10 11">
    <name type="scientific">Caenorhabditis nigoni</name>
    <dbReference type="NCBI Taxonomy" id="1611254"/>
    <lineage>
        <taxon>Eukaryota</taxon>
        <taxon>Metazoa</taxon>
        <taxon>Ecdysozoa</taxon>
        <taxon>Nematoda</taxon>
        <taxon>Chromadorea</taxon>
        <taxon>Rhabditida</taxon>
        <taxon>Rhabditina</taxon>
        <taxon>Rhabditomorpha</taxon>
        <taxon>Rhabditoidea</taxon>
        <taxon>Rhabditidae</taxon>
        <taxon>Peloderinae</taxon>
        <taxon>Caenorhabditis</taxon>
    </lineage>
</organism>
<dbReference type="SMART" id="SM01250">
    <property type="entry name" value="KAT11"/>
    <property type="match status" value="1"/>
</dbReference>
<comment type="subcellular location">
    <subcellularLocation>
        <location evidence="1">Nucleus</location>
    </subcellularLocation>
</comment>
<dbReference type="OrthoDB" id="5849564at2759"/>
<proteinExistence type="predicted"/>
<dbReference type="GO" id="GO:0005667">
    <property type="term" value="C:transcription regulator complex"/>
    <property type="evidence" value="ECO:0007669"/>
    <property type="project" value="TreeGrafter"/>
</dbReference>
<gene>
    <name evidence="10" type="primary">Cnig_chr_X.g22906</name>
    <name evidence="10" type="ORF">B9Z55_022906</name>
</gene>
<dbReference type="Proteomes" id="UP000230233">
    <property type="component" value="Chromosome X"/>
</dbReference>
<keyword evidence="7" id="KW-0539">Nucleus</keyword>
<protein>
    <recommendedName>
        <fullName evidence="2">histone acetyltransferase</fullName>
        <ecNumber evidence="2">2.3.1.48</ecNumber>
    </recommendedName>
</protein>
<keyword evidence="3" id="KW-0808">Transferase</keyword>
<evidence type="ECO:0000256" key="3">
    <source>
        <dbReference type="ARBA" id="ARBA00022679"/>
    </source>
</evidence>
<dbReference type="AlphaFoldDB" id="A0A2G5SMU4"/>
<keyword evidence="11" id="KW-1185">Reference proteome</keyword>
<dbReference type="PROSITE" id="PS51727">
    <property type="entry name" value="CBP_P300_HAT"/>
    <property type="match status" value="1"/>
</dbReference>
<dbReference type="EC" id="2.3.1.48" evidence="2"/>
<dbReference type="GO" id="GO:0031490">
    <property type="term" value="F:chromatin DNA binding"/>
    <property type="evidence" value="ECO:0007669"/>
    <property type="project" value="TreeGrafter"/>
</dbReference>
<dbReference type="GO" id="GO:0004402">
    <property type="term" value="F:histone acetyltransferase activity"/>
    <property type="evidence" value="ECO:0007669"/>
    <property type="project" value="InterPro"/>
</dbReference>
<evidence type="ECO:0000313" key="10">
    <source>
        <dbReference type="EMBL" id="PIC16239.1"/>
    </source>
</evidence>
<dbReference type="GO" id="GO:0003713">
    <property type="term" value="F:transcription coactivator activity"/>
    <property type="evidence" value="ECO:0007669"/>
    <property type="project" value="TreeGrafter"/>
</dbReference>
<feature type="domain" description="CBP/p300-type HAT" evidence="9">
    <location>
        <begin position="4"/>
        <end position="223"/>
    </location>
</feature>
<evidence type="ECO:0000256" key="1">
    <source>
        <dbReference type="ARBA" id="ARBA00004123"/>
    </source>
</evidence>
<dbReference type="GO" id="GO:0045944">
    <property type="term" value="P:positive regulation of transcription by RNA polymerase II"/>
    <property type="evidence" value="ECO:0007669"/>
    <property type="project" value="TreeGrafter"/>
</dbReference>
<keyword evidence="5" id="KW-0805">Transcription regulation</keyword>
<evidence type="ECO:0000256" key="5">
    <source>
        <dbReference type="ARBA" id="ARBA00023015"/>
    </source>
</evidence>
<evidence type="ECO:0000313" key="11">
    <source>
        <dbReference type="Proteomes" id="UP000230233"/>
    </source>
</evidence>
<dbReference type="GO" id="GO:0005634">
    <property type="term" value="C:nucleus"/>
    <property type="evidence" value="ECO:0007669"/>
    <property type="project" value="UniProtKB-SubCell"/>
</dbReference>
<dbReference type="GO" id="GO:0000123">
    <property type="term" value="C:histone acetyltransferase complex"/>
    <property type="evidence" value="ECO:0007669"/>
    <property type="project" value="TreeGrafter"/>
</dbReference>
<dbReference type="EMBL" id="PDUG01000006">
    <property type="protein sequence ID" value="PIC16239.1"/>
    <property type="molecule type" value="Genomic_DNA"/>
</dbReference>
<comment type="caution">
    <text evidence="10">The sequence shown here is derived from an EMBL/GenBank/DDBJ whole genome shotgun (WGS) entry which is preliminary data.</text>
</comment>
<keyword evidence="4" id="KW-0156">Chromatin regulator</keyword>
<dbReference type="PANTHER" id="PTHR13808">
    <property type="entry name" value="CBP/P300-RELATED"/>
    <property type="match status" value="1"/>
</dbReference>
<dbReference type="InterPro" id="IPR013178">
    <property type="entry name" value="Histone_AcTrfase_Rtt109/CBP"/>
</dbReference>
<comment type="catalytic activity">
    <reaction evidence="8">
        <text>L-lysyl-[protein] + acetyl-CoA = N(6)-acetyl-L-lysyl-[protein] + CoA + H(+)</text>
        <dbReference type="Rhea" id="RHEA:45948"/>
        <dbReference type="Rhea" id="RHEA-COMP:9752"/>
        <dbReference type="Rhea" id="RHEA-COMP:10731"/>
        <dbReference type="ChEBI" id="CHEBI:15378"/>
        <dbReference type="ChEBI" id="CHEBI:29969"/>
        <dbReference type="ChEBI" id="CHEBI:57287"/>
        <dbReference type="ChEBI" id="CHEBI:57288"/>
        <dbReference type="ChEBI" id="CHEBI:61930"/>
        <dbReference type="EC" id="2.3.1.48"/>
    </reaction>
</comment>
<dbReference type="PANTHER" id="PTHR13808:SF1">
    <property type="entry name" value="HISTONE ACETYLTRANSFERASE"/>
    <property type="match status" value="1"/>
</dbReference>
<name>A0A2G5SMU4_9PELO</name>
<keyword evidence="6" id="KW-0804">Transcription</keyword>
<dbReference type="STRING" id="1611254.A0A2G5SMU4"/>
<accession>A0A2G5SMU4</accession>
<reference evidence="11" key="1">
    <citation type="submission" date="2017-10" db="EMBL/GenBank/DDBJ databases">
        <title>Rapid genome shrinkage in a self-fertile nematode reveals novel sperm competition proteins.</title>
        <authorList>
            <person name="Yin D."/>
            <person name="Schwarz E.M."/>
            <person name="Thomas C.G."/>
            <person name="Felde R.L."/>
            <person name="Korf I.F."/>
            <person name="Cutter A.D."/>
            <person name="Schartner C.M."/>
            <person name="Ralston E.J."/>
            <person name="Meyer B.J."/>
            <person name="Haag E.S."/>
        </authorList>
    </citation>
    <scope>NUCLEOTIDE SEQUENCE [LARGE SCALE GENOMIC DNA]</scope>
    <source>
        <strain evidence="11">JU1422</strain>
    </source>
</reference>
<evidence type="ECO:0000256" key="2">
    <source>
        <dbReference type="ARBA" id="ARBA00013184"/>
    </source>
</evidence>
<evidence type="ECO:0000256" key="7">
    <source>
        <dbReference type="ARBA" id="ARBA00023242"/>
    </source>
</evidence>
<sequence>MHGEDRIAEKGQSRSATMMEEKLNAIMKEQQCRISVRTVSTKSVASKHYSDVFEQKYGQEICFKTRTIAAFQRQDGVDQVFFMMFVQEYQDLADQKSWFVIDYLDSVKYLETDLRKRIYSEILLSYFEFARSLGLLNGYIWSDPPVKGDDSVFNIHPEDQQYLEIDKVIDWYRRVLDKGVREKRIKKYQDFGELIFLFKYLNKLLCKEIQLFIFYIFSRYIRE</sequence>
<dbReference type="InterPro" id="IPR031162">
    <property type="entry name" value="CBP_P300_HAT"/>
</dbReference>
<evidence type="ECO:0000256" key="8">
    <source>
        <dbReference type="ARBA" id="ARBA00048017"/>
    </source>
</evidence>
<evidence type="ECO:0000259" key="9">
    <source>
        <dbReference type="PROSITE" id="PS51727"/>
    </source>
</evidence>
<dbReference type="Pfam" id="PF08214">
    <property type="entry name" value="HAT_KAT11"/>
    <property type="match status" value="1"/>
</dbReference>
<evidence type="ECO:0000256" key="4">
    <source>
        <dbReference type="ARBA" id="ARBA00022853"/>
    </source>
</evidence>